<dbReference type="WBParaSite" id="EN70_6826">
    <property type="protein sequence ID" value="EN70_6826"/>
    <property type="gene ID" value="EN70_6826"/>
</dbReference>
<reference evidence="1" key="1">
    <citation type="submission" date="2012-04" db="EMBL/GenBank/DDBJ databases">
        <title>The Genome Sequence of Loa loa.</title>
        <authorList>
            <consortium name="The Broad Institute Genome Sequencing Platform"/>
            <consortium name="Broad Institute Genome Sequencing Center for Infectious Disease"/>
            <person name="Nutman T.B."/>
            <person name="Fink D.L."/>
            <person name="Russ C."/>
            <person name="Young S."/>
            <person name="Zeng Q."/>
            <person name="Gargeya S."/>
            <person name="Alvarado L."/>
            <person name="Berlin A."/>
            <person name="Chapman S.B."/>
            <person name="Chen Z."/>
            <person name="Freedman E."/>
            <person name="Gellesch M."/>
            <person name="Goldberg J."/>
            <person name="Griggs A."/>
            <person name="Gujja S."/>
            <person name="Heilman E.R."/>
            <person name="Heiman D."/>
            <person name="Howarth C."/>
            <person name="Mehta T."/>
            <person name="Neiman D."/>
            <person name="Pearson M."/>
            <person name="Roberts A."/>
            <person name="Saif S."/>
            <person name="Shea T."/>
            <person name="Shenoy N."/>
            <person name="Sisk P."/>
            <person name="Stolte C."/>
            <person name="Sykes S."/>
            <person name="White J."/>
            <person name="Yandava C."/>
            <person name="Haas B."/>
            <person name="Henn M.R."/>
            <person name="Nusbaum C."/>
            <person name="Birren B."/>
        </authorList>
    </citation>
    <scope>NUCLEOTIDE SEQUENCE [LARGE SCALE GENOMIC DNA]</scope>
</reference>
<accession>A0A1I7VVU5</accession>
<dbReference type="Proteomes" id="UP000095285">
    <property type="component" value="Unassembled WGS sequence"/>
</dbReference>
<dbReference type="InParanoid" id="A0A1I7VVU5"/>
<dbReference type="RefSeq" id="XP_003135831.2">
    <property type="nucleotide sequence ID" value="XM_003135783.2"/>
</dbReference>
<organism evidence="1 2">
    <name type="scientific">Loa loa</name>
    <name type="common">Eye worm</name>
    <name type="synonym">Filaria loa</name>
    <dbReference type="NCBI Taxonomy" id="7209"/>
    <lineage>
        <taxon>Eukaryota</taxon>
        <taxon>Metazoa</taxon>
        <taxon>Ecdysozoa</taxon>
        <taxon>Nematoda</taxon>
        <taxon>Chromadorea</taxon>
        <taxon>Rhabditida</taxon>
        <taxon>Spirurina</taxon>
        <taxon>Spiruromorpha</taxon>
        <taxon>Filarioidea</taxon>
        <taxon>Onchocercidae</taxon>
        <taxon>Loa</taxon>
    </lineage>
</organism>
<dbReference type="CTD" id="9937610"/>
<evidence type="ECO:0000313" key="2">
    <source>
        <dbReference type="WBParaSite" id="EN70_6826"/>
    </source>
</evidence>
<dbReference type="GeneID" id="9937610"/>
<protein>
    <submittedName>
        <fullName evidence="2">Secreted protein</fullName>
    </submittedName>
</protein>
<dbReference type="AlphaFoldDB" id="A0A1I7VVU5"/>
<reference evidence="2" key="2">
    <citation type="submission" date="2016-11" db="UniProtKB">
        <authorList>
            <consortium name="WormBaseParasite"/>
        </authorList>
    </citation>
    <scope>IDENTIFICATION</scope>
</reference>
<dbReference type="KEGG" id="loa:LOAG_00243"/>
<evidence type="ECO:0000313" key="1">
    <source>
        <dbReference type="Proteomes" id="UP000095285"/>
    </source>
</evidence>
<keyword evidence="1" id="KW-1185">Reference proteome</keyword>
<name>A0A1I7VVU5_LOALO</name>
<gene>
    <name evidence="2" type="primary">LOAG_00243</name>
</gene>
<sequence length="106" mass="11698">MLFIASISYLQWAEALEMFPPLIFICLLEVVHWIGTYRTHSETISPLRLIIFGQVLVPGLNPYIEVCLAVPQHHPGVAASATNKVLTSGVLQEIFAALCPSLVLVR</sequence>
<proteinExistence type="predicted"/>